<accession>A0ABQ6R7S2</accession>
<organism evidence="1 2">
    <name type="scientific">Macrococcus equipercicus</name>
    <dbReference type="NCBI Taxonomy" id="69967"/>
    <lineage>
        <taxon>Bacteria</taxon>
        <taxon>Bacillati</taxon>
        <taxon>Bacillota</taxon>
        <taxon>Bacilli</taxon>
        <taxon>Bacillales</taxon>
        <taxon>Staphylococcaceae</taxon>
        <taxon>Macrococcus</taxon>
    </lineage>
</organism>
<gene>
    <name evidence="1" type="ORF">ERX35_007960</name>
</gene>
<dbReference type="Proteomes" id="UP000295735">
    <property type="component" value="Unassembled WGS sequence"/>
</dbReference>
<evidence type="ECO:0000313" key="2">
    <source>
        <dbReference type="Proteomes" id="UP000295735"/>
    </source>
</evidence>
<comment type="caution">
    <text evidence="1">The sequence shown here is derived from an EMBL/GenBank/DDBJ whole genome shotgun (WGS) entry which is preliminary data.</text>
</comment>
<dbReference type="EMBL" id="SCWC02000005">
    <property type="protein sequence ID" value="KAA1039140.1"/>
    <property type="molecule type" value="Genomic_DNA"/>
</dbReference>
<name>A0ABQ6R7S2_9STAP</name>
<keyword evidence="2" id="KW-1185">Reference proteome</keyword>
<protein>
    <submittedName>
        <fullName evidence="1">Uncharacterized protein</fullName>
    </submittedName>
</protein>
<evidence type="ECO:0000313" key="1">
    <source>
        <dbReference type="EMBL" id="KAA1039140.1"/>
    </source>
</evidence>
<dbReference type="RefSeq" id="WP_149459399.1">
    <property type="nucleotide sequence ID" value="NZ_SCWC02000005.1"/>
</dbReference>
<reference evidence="1 2" key="1">
    <citation type="submission" date="2019-09" db="EMBL/GenBank/DDBJ databases">
        <authorList>
            <person name="Mazhar S."/>
            <person name="Altermann E."/>
            <person name="Hill C."/>
            <person name="Mcauliffe O."/>
        </authorList>
    </citation>
    <scope>NUCLEOTIDE SEQUENCE [LARGE SCALE GENOMIC DNA]</scope>
    <source>
        <strain evidence="1 2">ATCC 51831</strain>
    </source>
</reference>
<proteinExistence type="predicted"/>
<sequence length="91" mass="11077">MKPLPFKELNLETYASQIFQRYRRMTECDYEFLNKKTKRLTIFNITGGPKHIRGISWNEVAYQLNAIMNDGLFRRKHRPKERWNDINGQYH</sequence>